<dbReference type="PATRIC" id="fig|1255043.3.peg.1228"/>
<dbReference type="HOGENOM" id="CLU_2182768_0_0_6"/>
<evidence type="ECO:0000313" key="1">
    <source>
        <dbReference type="EMBL" id="AGA32889.1"/>
    </source>
</evidence>
<dbReference type="EMBL" id="CP003989">
    <property type="protein sequence ID" value="AGA32889.1"/>
    <property type="molecule type" value="Genomic_DNA"/>
</dbReference>
<name>L0DTI0_THIND</name>
<reference evidence="1" key="1">
    <citation type="submission" date="2015-12" db="EMBL/GenBank/DDBJ databases">
        <authorList>
            <person name="Tikhonova T.V."/>
            <person name="Pavlov A.R."/>
            <person name="Beletsky A.V."/>
            <person name="Mardanov A.V."/>
            <person name="Sorokin D.Y."/>
            <person name="Ravin N.V."/>
            <person name="Popov V.O."/>
        </authorList>
    </citation>
    <scope>NUCLEOTIDE SEQUENCE</scope>
    <source>
        <strain evidence="1">DSM 14787</strain>
    </source>
</reference>
<evidence type="ECO:0000313" key="2">
    <source>
        <dbReference type="Proteomes" id="UP000010809"/>
    </source>
</evidence>
<dbReference type="KEGG" id="tni:TVNIR_1215"/>
<sequence>MRANPIRLGSSFVRRRGNSFSSGGRGSRYGRRRAWCRSLAPRLGLAPDFRPGSLGAPGSNLLLRRHSQLDVRTQLIDIAIDECMGIGIQERQHRLFRRAPEIPMIAHDR</sequence>
<protein>
    <submittedName>
        <fullName evidence="1">Uncharacterized protein</fullName>
    </submittedName>
</protein>
<dbReference type="Proteomes" id="UP000010809">
    <property type="component" value="Chromosome"/>
</dbReference>
<proteinExistence type="predicted"/>
<accession>L0DTI0</accession>
<keyword evidence="2" id="KW-1185">Reference proteome</keyword>
<gene>
    <name evidence="1" type="ordered locus">TVNIR_1215</name>
</gene>
<dbReference type="AlphaFoldDB" id="L0DTI0"/>
<organism evidence="1 2">
    <name type="scientific">Thioalkalivibrio nitratireducens (strain DSM 14787 / UNIQEM 213 / ALEN2)</name>
    <dbReference type="NCBI Taxonomy" id="1255043"/>
    <lineage>
        <taxon>Bacteria</taxon>
        <taxon>Pseudomonadati</taxon>
        <taxon>Pseudomonadota</taxon>
        <taxon>Gammaproteobacteria</taxon>
        <taxon>Chromatiales</taxon>
        <taxon>Ectothiorhodospiraceae</taxon>
        <taxon>Thioalkalivibrio</taxon>
    </lineage>
</organism>
<dbReference type="STRING" id="1255043.TVNIR_1215"/>